<dbReference type="SUPFAM" id="SSF52540">
    <property type="entry name" value="P-loop containing nucleoside triphosphate hydrolases"/>
    <property type="match status" value="1"/>
</dbReference>
<gene>
    <name evidence="7" type="ORF">ACFO8L_36815</name>
</gene>
<dbReference type="PANTHER" id="PTHR42734:SF17">
    <property type="entry name" value="METAL TRANSPORT SYSTEM ATP-BINDING PROTEIN TM_0124-RELATED"/>
    <property type="match status" value="1"/>
</dbReference>
<keyword evidence="3" id="KW-0547">Nucleotide-binding</keyword>
<proteinExistence type="inferred from homology"/>
<dbReference type="PANTHER" id="PTHR42734">
    <property type="entry name" value="METAL TRANSPORT SYSTEM ATP-BINDING PROTEIN TM_0124-RELATED"/>
    <property type="match status" value="1"/>
</dbReference>
<evidence type="ECO:0000256" key="3">
    <source>
        <dbReference type="ARBA" id="ARBA00022741"/>
    </source>
</evidence>
<dbReference type="Gene3D" id="3.40.50.300">
    <property type="entry name" value="P-loop containing nucleotide triphosphate hydrolases"/>
    <property type="match status" value="1"/>
</dbReference>
<accession>A0ABV9ES57</accession>
<keyword evidence="2" id="KW-0813">Transport</keyword>
<dbReference type="Proteomes" id="UP001595891">
    <property type="component" value="Unassembled WGS sequence"/>
</dbReference>
<dbReference type="GO" id="GO:0005524">
    <property type="term" value="F:ATP binding"/>
    <property type="evidence" value="ECO:0007669"/>
    <property type="project" value="UniProtKB-KW"/>
</dbReference>
<dbReference type="EMBL" id="JBHSFN010000036">
    <property type="protein sequence ID" value="MFC4591703.1"/>
    <property type="molecule type" value="Genomic_DNA"/>
</dbReference>
<protein>
    <submittedName>
        <fullName evidence="7">Metal ABC transporter ATP-binding protein</fullName>
    </submittedName>
</protein>
<keyword evidence="4 7" id="KW-0067">ATP-binding</keyword>
<dbReference type="InterPro" id="IPR003593">
    <property type="entry name" value="AAA+_ATPase"/>
</dbReference>
<dbReference type="InterPro" id="IPR050153">
    <property type="entry name" value="Metal_Ion_Import_ABC"/>
</dbReference>
<evidence type="ECO:0000256" key="2">
    <source>
        <dbReference type="ARBA" id="ARBA00022448"/>
    </source>
</evidence>
<evidence type="ECO:0000256" key="4">
    <source>
        <dbReference type="ARBA" id="ARBA00022840"/>
    </source>
</evidence>
<dbReference type="InterPro" id="IPR017871">
    <property type="entry name" value="ABC_transporter-like_CS"/>
</dbReference>
<dbReference type="SMART" id="SM00382">
    <property type="entry name" value="AAA"/>
    <property type="match status" value="1"/>
</dbReference>
<dbReference type="InterPro" id="IPR027417">
    <property type="entry name" value="P-loop_NTPase"/>
</dbReference>
<evidence type="ECO:0000259" key="6">
    <source>
        <dbReference type="PROSITE" id="PS50893"/>
    </source>
</evidence>
<evidence type="ECO:0000313" key="7">
    <source>
        <dbReference type="EMBL" id="MFC4591703.1"/>
    </source>
</evidence>
<comment type="similarity">
    <text evidence="1">Belongs to the ABC transporter superfamily.</text>
</comment>
<reference evidence="8" key="1">
    <citation type="journal article" date="2019" name="Int. J. Syst. Evol. Microbiol.">
        <title>The Global Catalogue of Microorganisms (GCM) 10K type strain sequencing project: providing services to taxonomists for standard genome sequencing and annotation.</title>
        <authorList>
            <consortium name="The Broad Institute Genomics Platform"/>
            <consortium name="The Broad Institute Genome Sequencing Center for Infectious Disease"/>
            <person name="Wu L."/>
            <person name="Ma J."/>
        </authorList>
    </citation>
    <scope>NUCLEOTIDE SEQUENCE [LARGE SCALE GENOMIC DNA]</scope>
    <source>
        <strain evidence="8">CCUG 49560</strain>
    </source>
</reference>
<name>A0ABV9ES57_9ACTN</name>
<keyword evidence="8" id="KW-1185">Reference proteome</keyword>
<dbReference type="Pfam" id="PF00005">
    <property type="entry name" value="ABC_tran"/>
    <property type="match status" value="1"/>
</dbReference>
<feature type="region of interest" description="Disordered" evidence="5">
    <location>
        <begin position="1"/>
        <end position="20"/>
    </location>
</feature>
<organism evidence="7 8">
    <name type="scientific">Sphaerisporangium corydalis</name>
    <dbReference type="NCBI Taxonomy" id="1441875"/>
    <lineage>
        <taxon>Bacteria</taxon>
        <taxon>Bacillati</taxon>
        <taxon>Actinomycetota</taxon>
        <taxon>Actinomycetes</taxon>
        <taxon>Streptosporangiales</taxon>
        <taxon>Streptosporangiaceae</taxon>
        <taxon>Sphaerisporangium</taxon>
    </lineage>
</organism>
<sequence length="286" mass="30234">MSGRGGATPPGDGNGRDQGHARVTAQAELSLRGAALSYGDRTLWQGLDLDLRRGEFVAVLGPNGSGKTSLLRVLLGVRPLSAGTLLVRGRPPRRGSDLIGYIPQHKAAAAHTPLRARDLVRLGIDGHRWGLPTGGARARRRTGELLAAVGAAGYADAPIGLLSGGEQQRVRVAQALATGPRVLLCDEPLLSLDPHHQRAVSALIDGRRRSHGTAVLFVTHEINPILHLTDRVLYLAGGRFRIGTPEEVLTSPVLSELYGSPVEVFRTGERIVVAGAPEPREPGAPS</sequence>
<dbReference type="PROSITE" id="PS00211">
    <property type="entry name" value="ABC_TRANSPORTER_1"/>
    <property type="match status" value="1"/>
</dbReference>
<dbReference type="RefSeq" id="WP_262845471.1">
    <property type="nucleotide sequence ID" value="NZ_JANZYP010000039.1"/>
</dbReference>
<dbReference type="InterPro" id="IPR003439">
    <property type="entry name" value="ABC_transporter-like_ATP-bd"/>
</dbReference>
<comment type="caution">
    <text evidence="7">The sequence shown here is derived from an EMBL/GenBank/DDBJ whole genome shotgun (WGS) entry which is preliminary data.</text>
</comment>
<dbReference type="PROSITE" id="PS50893">
    <property type="entry name" value="ABC_TRANSPORTER_2"/>
    <property type="match status" value="1"/>
</dbReference>
<evidence type="ECO:0000256" key="1">
    <source>
        <dbReference type="ARBA" id="ARBA00005417"/>
    </source>
</evidence>
<evidence type="ECO:0000313" key="8">
    <source>
        <dbReference type="Proteomes" id="UP001595891"/>
    </source>
</evidence>
<evidence type="ECO:0000256" key="5">
    <source>
        <dbReference type="SAM" id="MobiDB-lite"/>
    </source>
</evidence>
<feature type="domain" description="ABC transporter" evidence="6">
    <location>
        <begin position="29"/>
        <end position="262"/>
    </location>
</feature>